<evidence type="ECO:0000256" key="2">
    <source>
        <dbReference type="SAM" id="Phobius"/>
    </source>
</evidence>
<feature type="transmembrane region" description="Helical" evidence="2">
    <location>
        <begin position="344"/>
        <end position="367"/>
    </location>
</feature>
<dbReference type="InterPro" id="IPR036259">
    <property type="entry name" value="MFS_trans_sf"/>
</dbReference>
<feature type="transmembrane region" description="Helical" evidence="2">
    <location>
        <begin position="253"/>
        <end position="273"/>
    </location>
</feature>
<feature type="transmembrane region" description="Helical" evidence="2">
    <location>
        <begin position="310"/>
        <end position="332"/>
    </location>
</feature>
<reference evidence="3" key="1">
    <citation type="submission" date="2015-07" db="EMBL/GenBank/DDBJ databases">
        <title>Transcriptome Assembly of Anthurium amnicola.</title>
        <authorList>
            <person name="Suzuki J."/>
        </authorList>
    </citation>
    <scope>NUCLEOTIDE SEQUENCE</scope>
</reference>
<feature type="compositionally biased region" description="Basic and acidic residues" evidence="1">
    <location>
        <begin position="1"/>
        <end position="16"/>
    </location>
</feature>
<feature type="region of interest" description="Disordered" evidence="1">
    <location>
        <begin position="1"/>
        <end position="37"/>
    </location>
</feature>
<protein>
    <submittedName>
        <fullName evidence="3">Interleukin-15</fullName>
    </submittedName>
</protein>
<evidence type="ECO:0000256" key="1">
    <source>
        <dbReference type="SAM" id="MobiDB-lite"/>
    </source>
</evidence>
<feature type="transmembrane region" description="Helical" evidence="2">
    <location>
        <begin position="125"/>
        <end position="146"/>
    </location>
</feature>
<accession>A0A1D1Y416</accession>
<name>A0A1D1Y416_9ARAE</name>
<feature type="compositionally biased region" description="Basic and acidic residues" evidence="1">
    <location>
        <begin position="27"/>
        <end position="37"/>
    </location>
</feature>
<proteinExistence type="predicted"/>
<feature type="transmembrane region" description="Helical" evidence="2">
    <location>
        <begin position="177"/>
        <end position="196"/>
    </location>
</feature>
<gene>
    <name evidence="3" type="primary">IL15</name>
    <name evidence="3" type="ORF">g.24677</name>
</gene>
<feature type="transmembrane region" description="Helical" evidence="2">
    <location>
        <begin position="217"/>
        <end position="241"/>
    </location>
</feature>
<feature type="transmembrane region" description="Helical" evidence="2">
    <location>
        <begin position="153"/>
        <end position="171"/>
    </location>
</feature>
<keyword evidence="2" id="KW-0472">Membrane</keyword>
<feature type="transmembrane region" description="Helical" evidence="2">
    <location>
        <begin position="404"/>
        <end position="424"/>
    </location>
</feature>
<organism evidence="3">
    <name type="scientific">Anthurium amnicola</name>
    <dbReference type="NCBI Taxonomy" id="1678845"/>
    <lineage>
        <taxon>Eukaryota</taxon>
        <taxon>Viridiplantae</taxon>
        <taxon>Streptophyta</taxon>
        <taxon>Embryophyta</taxon>
        <taxon>Tracheophyta</taxon>
        <taxon>Spermatophyta</taxon>
        <taxon>Magnoliopsida</taxon>
        <taxon>Liliopsida</taxon>
        <taxon>Araceae</taxon>
        <taxon>Pothoideae</taxon>
        <taxon>Potheae</taxon>
        <taxon>Anthurium</taxon>
    </lineage>
</organism>
<dbReference type="AlphaFoldDB" id="A0A1D1Y416"/>
<feature type="transmembrane region" description="Helical" evidence="2">
    <location>
        <begin position="470"/>
        <end position="491"/>
    </location>
</feature>
<dbReference type="EMBL" id="GDJX01018570">
    <property type="protein sequence ID" value="JAT49366.1"/>
    <property type="molecule type" value="Transcribed_RNA"/>
</dbReference>
<evidence type="ECO:0000313" key="3">
    <source>
        <dbReference type="EMBL" id="JAT49366.1"/>
    </source>
</evidence>
<feature type="transmembrane region" description="Helical" evidence="2">
    <location>
        <begin position="49"/>
        <end position="75"/>
    </location>
</feature>
<sequence>MADHVVTHGEASEEKASTAADASETTDADHHGDGSEERPAKLELAGWHFYAFCSYFVHTVLIPILFSLTIAQVMAPPFSSSPENSRVYNSRGISCSEQEIFLYQSMVNRTITAGGSNFSPLHWTAISWGVGALLAVGALVPSAWHLDRGQSPPLVLAASTAAGAFFCLLTGFSRVRWVFPVFIAAIAAADTVAAAAHSHHLAVTSRGRHHFRRRGAVTGRLSLHATAAGSVGAAVIAAFTYHMMRRSDHRTSLWVVSIFSGLQWFAGILHAFTMGTPVAVPPRSPSEHGKFQQVTHVLSIFRYPHAAGSLVPVLLSSFSSMCVFSGAVLYVFGQLCMKPVSLLYLWLLYFLSPAVSLLALHPLQLLLRADAVKMQLLGFLMSAVAAGAGFYYRGEEWRRGHVLLAALLQSAAAGALHAFGRALASDCSPAGREGAVAVWASWARTAGACAGFAVASAHPGEVGRTLGASFWAVAAGICVLIFGNISHAGGLRAAGLGKEERAGHQSSDLHEMEQGRKSVHLDSSHNLAVVAMEENGGGVQV</sequence>
<dbReference type="SUPFAM" id="SSF103473">
    <property type="entry name" value="MFS general substrate transporter"/>
    <property type="match status" value="1"/>
</dbReference>
<feature type="transmembrane region" description="Helical" evidence="2">
    <location>
        <begin position="374"/>
        <end position="392"/>
    </location>
</feature>
<dbReference type="PANTHER" id="PTHR37891:SF1">
    <property type="entry name" value="OS06G0113900 PROTEIN"/>
    <property type="match status" value="1"/>
</dbReference>
<feature type="transmembrane region" description="Helical" evidence="2">
    <location>
        <begin position="436"/>
        <end position="458"/>
    </location>
</feature>
<dbReference type="PANTHER" id="PTHR37891">
    <property type="entry name" value="OS06G0113900 PROTEIN"/>
    <property type="match status" value="1"/>
</dbReference>
<keyword evidence="2" id="KW-1133">Transmembrane helix</keyword>
<keyword evidence="2" id="KW-0812">Transmembrane</keyword>